<dbReference type="InterPro" id="IPR013658">
    <property type="entry name" value="SGL"/>
</dbReference>
<name>A0ABY3TTE1_9MYCO</name>
<dbReference type="EMBL" id="CP092362">
    <property type="protein sequence ID" value="ULN43289.1"/>
    <property type="molecule type" value="Genomic_DNA"/>
</dbReference>
<organism evidence="2 3">
    <name type="scientific">Mycolicibacterium crocinum</name>
    <dbReference type="NCBI Taxonomy" id="388459"/>
    <lineage>
        <taxon>Bacteria</taxon>
        <taxon>Bacillati</taxon>
        <taxon>Actinomycetota</taxon>
        <taxon>Actinomycetes</taxon>
        <taxon>Mycobacteriales</taxon>
        <taxon>Mycobacteriaceae</taxon>
        <taxon>Mycolicibacterium</taxon>
    </lineage>
</organism>
<dbReference type="InterPro" id="IPR015943">
    <property type="entry name" value="WD40/YVTN_repeat-like_dom_sf"/>
</dbReference>
<dbReference type="Proteomes" id="UP001055337">
    <property type="component" value="Chromosome"/>
</dbReference>
<reference evidence="2" key="1">
    <citation type="submission" date="2022-08" db="EMBL/GenBank/DDBJ databases">
        <title>Whole genome sequencing of non-tuberculosis mycobacteria type-strains.</title>
        <authorList>
            <person name="Igarashi Y."/>
            <person name="Osugi A."/>
            <person name="Mitarai S."/>
        </authorList>
    </citation>
    <scope>NUCLEOTIDE SEQUENCE</scope>
    <source>
        <strain evidence="2">JCM 16369</strain>
    </source>
</reference>
<sequence>MAVQFGGQGLVLTPDGKRLYTVDETGGTVSVVNTETNQRIGAPIAVGSHPLGIAISRDGTRIYVTNGADGTVSVIDTDTNTVVSTFGVVADPNELPRAVTVGADGKFVYVARNGGNTVAVVDTTSEQVVDTITVGPQPSHVLVSPDGSKLYVASIGTVTVVDTATHDVITSTLVTPGADRMAISPDGTRLYVTTMGDGGVAVIDTTDYSTVTTIPAVNAGNSGGIAISPDGTRLYVASYWDQSQVLVIDTATNTVVDTLPVSDSTQMFLAVSPDNARLFVTVNGGMENSGTAASDASSAWFYNSVGTLAQRGANGIRNIVGDRGNPRQPDAGNSQKEIDWENNWEVFNLYTGWAPGWGTFINGVSLGLDIGQMVNAVGRGDRDDIADEFGDITSDLIGLIPVVGGFGATAAKEGISYAAGEVASGVAHVVDDAAYAVGEWSYNAGQAVQGVWNWLTGK</sequence>
<dbReference type="Pfam" id="PF08450">
    <property type="entry name" value="SGL"/>
    <property type="match status" value="1"/>
</dbReference>
<dbReference type="InterPro" id="IPR011659">
    <property type="entry name" value="WD40"/>
</dbReference>
<gene>
    <name evidence="2" type="ORF">MI149_09585</name>
</gene>
<evidence type="ECO:0000313" key="3">
    <source>
        <dbReference type="Proteomes" id="UP001055337"/>
    </source>
</evidence>
<dbReference type="InterPro" id="IPR011048">
    <property type="entry name" value="Haem_d1_sf"/>
</dbReference>
<dbReference type="SUPFAM" id="SSF51004">
    <property type="entry name" value="C-terminal (heme d1) domain of cytochrome cd1-nitrite reductase"/>
    <property type="match status" value="1"/>
</dbReference>
<dbReference type="RefSeq" id="WP_240179569.1">
    <property type="nucleotide sequence ID" value="NZ_CP092362.2"/>
</dbReference>
<accession>A0ABY3TTE1</accession>
<feature type="domain" description="SMP-30/Gluconolactonase/LRE-like region" evidence="1">
    <location>
        <begin position="52"/>
        <end position="155"/>
    </location>
</feature>
<dbReference type="PANTHER" id="PTHR47197">
    <property type="entry name" value="PROTEIN NIRF"/>
    <property type="match status" value="1"/>
</dbReference>
<dbReference type="Gene3D" id="2.130.10.10">
    <property type="entry name" value="YVTN repeat-like/Quinoprotein amine dehydrogenase"/>
    <property type="match status" value="3"/>
</dbReference>
<dbReference type="NCBIfam" id="TIGR02276">
    <property type="entry name" value="beta_rpt_yvtn"/>
    <property type="match status" value="4"/>
</dbReference>
<evidence type="ECO:0000313" key="2">
    <source>
        <dbReference type="EMBL" id="ULN43289.1"/>
    </source>
</evidence>
<dbReference type="Pfam" id="PF07676">
    <property type="entry name" value="PD40"/>
    <property type="match status" value="1"/>
</dbReference>
<keyword evidence="3" id="KW-1185">Reference proteome</keyword>
<evidence type="ECO:0000259" key="1">
    <source>
        <dbReference type="Pfam" id="PF08450"/>
    </source>
</evidence>
<protein>
    <submittedName>
        <fullName evidence="2">Beta-propeller fold lactonase family protein</fullName>
    </submittedName>
</protein>
<dbReference type="InterPro" id="IPR051200">
    <property type="entry name" value="Host-pathogen_enzymatic-act"/>
</dbReference>
<proteinExistence type="predicted"/>
<dbReference type="InterPro" id="IPR011964">
    <property type="entry name" value="YVTN_b-propeller_repeat"/>
</dbReference>
<dbReference type="PANTHER" id="PTHR47197:SF3">
    <property type="entry name" value="DIHYDRO-HEME D1 DEHYDROGENASE"/>
    <property type="match status" value="1"/>
</dbReference>